<proteinExistence type="predicted"/>
<reference evidence="1 2" key="1">
    <citation type="journal article" date="2017" name="Antonie Van Leeuwenhoek">
        <title>Rhizobium rhizosphaerae sp. nov., a novel species isolated from rice rhizosphere.</title>
        <authorList>
            <person name="Zhao J.J."/>
            <person name="Zhang J."/>
            <person name="Zhang R.J."/>
            <person name="Zhang C.W."/>
            <person name="Yin H.Q."/>
            <person name="Zhang X.X."/>
        </authorList>
    </citation>
    <scope>NUCLEOTIDE SEQUENCE [LARGE SCALE GENOMIC DNA]</scope>
    <source>
        <strain evidence="1 2">BSs20135</strain>
    </source>
</reference>
<comment type="caution">
    <text evidence="1">The sequence shown here is derived from an EMBL/GenBank/DDBJ whole genome shotgun (WGS) entry which is preliminary data.</text>
</comment>
<evidence type="ECO:0000313" key="1">
    <source>
        <dbReference type="EMBL" id="GAC21578.1"/>
    </source>
</evidence>
<protein>
    <submittedName>
        <fullName evidence="1">Uncharacterized protein</fullName>
    </submittedName>
</protein>
<dbReference type="AlphaFoldDB" id="K6YXU9"/>
<keyword evidence="2" id="KW-1185">Reference proteome</keyword>
<gene>
    <name evidence="1" type="ORF">GARC_4636</name>
</gene>
<dbReference type="Proteomes" id="UP000006327">
    <property type="component" value="Unassembled WGS sequence"/>
</dbReference>
<name>K6YXU9_9ALTE</name>
<organism evidence="1 2">
    <name type="scientific">Paraglaciecola arctica BSs20135</name>
    <dbReference type="NCBI Taxonomy" id="493475"/>
    <lineage>
        <taxon>Bacteria</taxon>
        <taxon>Pseudomonadati</taxon>
        <taxon>Pseudomonadota</taxon>
        <taxon>Gammaproteobacteria</taxon>
        <taxon>Alteromonadales</taxon>
        <taxon>Alteromonadaceae</taxon>
        <taxon>Paraglaciecola</taxon>
    </lineage>
</organism>
<dbReference type="EMBL" id="BAEO01000062">
    <property type="protein sequence ID" value="GAC21578.1"/>
    <property type="molecule type" value="Genomic_DNA"/>
</dbReference>
<evidence type="ECO:0000313" key="2">
    <source>
        <dbReference type="Proteomes" id="UP000006327"/>
    </source>
</evidence>
<accession>K6YXU9</accession>
<dbReference type="STRING" id="493475.GARC_4636"/>
<sequence>MPIFIFLEICRHFLFRNPSKVKSVMNKVPAGLPISQPLSLTSASGHSPTGILF</sequence>